<dbReference type="SUPFAM" id="SSF54862">
    <property type="entry name" value="4Fe-4S ferredoxins"/>
    <property type="match status" value="1"/>
</dbReference>
<dbReference type="GeneID" id="93071271"/>
<dbReference type="InterPro" id="IPR017896">
    <property type="entry name" value="4Fe4S_Fe-S-bd"/>
</dbReference>
<dbReference type="InterPro" id="IPR052977">
    <property type="entry name" value="Polyferredoxin-like_ET"/>
</dbReference>
<dbReference type="PROSITE" id="PS00198">
    <property type="entry name" value="4FE4S_FER_1"/>
    <property type="match status" value="1"/>
</dbReference>
<dbReference type="RefSeq" id="WP_039953273.1">
    <property type="nucleotide sequence ID" value="NZ_CABKNQ010000018.1"/>
</dbReference>
<feature type="domain" description="4Fe-4S ferredoxin-type" evidence="4">
    <location>
        <begin position="1"/>
        <end position="30"/>
    </location>
</feature>
<dbReference type="GO" id="GO:0046872">
    <property type="term" value="F:metal ion binding"/>
    <property type="evidence" value="ECO:0007669"/>
    <property type="project" value="UniProtKB-KW"/>
</dbReference>
<evidence type="ECO:0000256" key="1">
    <source>
        <dbReference type="ARBA" id="ARBA00022723"/>
    </source>
</evidence>
<dbReference type="PANTHER" id="PTHR43193">
    <property type="match status" value="1"/>
</dbReference>
<dbReference type="OrthoDB" id="9813230at2"/>
<name>A0A380YN91_9BACE</name>
<feature type="domain" description="4Fe-4S ferredoxin-type" evidence="4">
    <location>
        <begin position="35"/>
        <end position="65"/>
    </location>
</feature>
<dbReference type="EMBL" id="UFSX01000001">
    <property type="protein sequence ID" value="SUV29378.1"/>
    <property type="molecule type" value="Genomic_DNA"/>
</dbReference>
<dbReference type="GO" id="GO:0051536">
    <property type="term" value="F:iron-sulfur cluster binding"/>
    <property type="evidence" value="ECO:0007669"/>
    <property type="project" value="UniProtKB-KW"/>
</dbReference>
<dbReference type="Pfam" id="PF04432">
    <property type="entry name" value="FrhB_FdhB_C"/>
    <property type="match status" value="1"/>
</dbReference>
<keyword evidence="2" id="KW-0408">Iron</keyword>
<dbReference type="PROSITE" id="PS51379">
    <property type="entry name" value="4FE4S_FER_2"/>
    <property type="match status" value="2"/>
</dbReference>
<dbReference type="STRING" id="483216.BACEGG_02476"/>
<dbReference type="AlphaFoldDB" id="A0A380YN91"/>
<sequence length="410" mass="46775">MISINNKQDCCGCTACAERCPQRCICMREDEEGFLYPIVDIEKCIGCNICEKVCPIINRGEINSTFRIYATANPDEETRKQSSSGGIFTLIAESVINTGGVVFGAKFDENWEVCHSFTETKEGLDDFRGSKYVQGRMEDNYKEVERFLKGGRKVLFSGTPCQISGLKHFLRKEYENLLTVDFICHGVPSPMVWRMFLDETIARQCEKNSVLSFPISRRNTHIKGISFRNKRLGWKKFSFALSLSTTGRSGDKNTVLLSEPLTKNIFLRGFMSNLYLRPSCYACKVREFRSSSDLTLADCWGLQSIYPKLDDDRGYSLCILKNNRFDVCLSSLDLHSVSMDFIKVNNQSCFVSPIIPSKRSDFFSDIYNGSSVVQTISRYATFPDKSIKAKIIHLLQWMGVYLLLRKMIKR</sequence>
<evidence type="ECO:0000313" key="6">
    <source>
        <dbReference type="Proteomes" id="UP000254424"/>
    </source>
</evidence>
<proteinExistence type="predicted"/>
<reference evidence="5 6" key="1">
    <citation type="submission" date="2018-06" db="EMBL/GenBank/DDBJ databases">
        <authorList>
            <consortium name="Pathogen Informatics"/>
            <person name="Doyle S."/>
        </authorList>
    </citation>
    <scope>NUCLEOTIDE SEQUENCE [LARGE SCALE GENOMIC DNA]</scope>
    <source>
        <strain evidence="5 6">NCTC11155</strain>
    </source>
</reference>
<protein>
    <submittedName>
        <fullName evidence="5">F420H2:quinone oxidoreductase</fullName>
    </submittedName>
</protein>
<dbReference type="Gene3D" id="3.30.70.20">
    <property type="match status" value="1"/>
</dbReference>
<dbReference type="PANTHER" id="PTHR43193:SF2">
    <property type="entry name" value="POLYFERREDOXIN PROTEIN FWDF"/>
    <property type="match status" value="1"/>
</dbReference>
<accession>A0A380YN91</accession>
<organism evidence="5 6">
    <name type="scientific">Bacteroides eggerthii</name>
    <dbReference type="NCBI Taxonomy" id="28111"/>
    <lineage>
        <taxon>Bacteria</taxon>
        <taxon>Pseudomonadati</taxon>
        <taxon>Bacteroidota</taxon>
        <taxon>Bacteroidia</taxon>
        <taxon>Bacteroidales</taxon>
        <taxon>Bacteroidaceae</taxon>
        <taxon>Bacteroides</taxon>
    </lineage>
</organism>
<keyword evidence="3" id="KW-0411">Iron-sulfur</keyword>
<dbReference type="InterPro" id="IPR007525">
    <property type="entry name" value="FrhB_FdhB_C"/>
</dbReference>
<evidence type="ECO:0000259" key="4">
    <source>
        <dbReference type="PROSITE" id="PS51379"/>
    </source>
</evidence>
<evidence type="ECO:0000256" key="3">
    <source>
        <dbReference type="ARBA" id="ARBA00023014"/>
    </source>
</evidence>
<dbReference type="InterPro" id="IPR017900">
    <property type="entry name" value="4Fe4S_Fe_S_CS"/>
</dbReference>
<evidence type="ECO:0000313" key="5">
    <source>
        <dbReference type="EMBL" id="SUV29378.1"/>
    </source>
</evidence>
<gene>
    <name evidence="5" type="ORF">NCTC11155_01361</name>
</gene>
<dbReference type="Proteomes" id="UP000254424">
    <property type="component" value="Unassembled WGS sequence"/>
</dbReference>
<keyword evidence="1" id="KW-0479">Metal-binding</keyword>
<evidence type="ECO:0000256" key="2">
    <source>
        <dbReference type="ARBA" id="ARBA00023004"/>
    </source>
</evidence>
<dbReference type="Pfam" id="PF00037">
    <property type="entry name" value="Fer4"/>
    <property type="match status" value="1"/>
</dbReference>